<evidence type="ECO:0000259" key="8">
    <source>
        <dbReference type="Pfam" id="PF04039"/>
    </source>
</evidence>
<dbReference type="STRING" id="266892.SAMN04488054_103140"/>
<keyword evidence="5 7" id="KW-1133">Transmembrane helix</keyword>
<evidence type="ECO:0000256" key="1">
    <source>
        <dbReference type="ARBA" id="ARBA00004651"/>
    </source>
</evidence>
<keyword evidence="4 7" id="KW-0812">Transmembrane</keyword>
<name>A0A1I4JFU7_9BACI</name>
<proteinExistence type="inferred from homology"/>
<dbReference type="NCBIfam" id="NF009223">
    <property type="entry name" value="PRK12573.1"/>
    <property type="match status" value="1"/>
</dbReference>
<evidence type="ECO:0000256" key="5">
    <source>
        <dbReference type="ARBA" id="ARBA00022989"/>
    </source>
</evidence>
<dbReference type="RefSeq" id="WP_090925704.1">
    <property type="nucleotide sequence ID" value="NZ_FOTY01000003.1"/>
</dbReference>
<accession>A0A1I4JFU7</accession>
<dbReference type="GO" id="GO:0005886">
    <property type="term" value="C:plasma membrane"/>
    <property type="evidence" value="ECO:0007669"/>
    <property type="project" value="UniProtKB-SubCell"/>
</dbReference>
<evidence type="ECO:0000256" key="6">
    <source>
        <dbReference type="ARBA" id="ARBA00023136"/>
    </source>
</evidence>
<organism evidence="9 10">
    <name type="scientific">Salibacterium qingdaonense</name>
    <dbReference type="NCBI Taxonomy" id="266892"/>
    <lineage>
        <taxon>Bacteria</taxon>
        <taxon>Bacillati</taxon>
        <taxon>Bacillota</taxon>
        <taxon>Bacilli</taxon>
        <taxon>Bacillales</taxon>
        <taxon>Bacillaceae</taxon>
    </lineage>
</organism>
<dbReference type="InterPro" id="IPR050622">
    <property type="entry name" value="CPA3_antiporter_subunitB"/>
</dbReference>
<evidence type="ECO:0000256" key="4">
    <source>
        <dbReference type="ARBA" id="ARBA00022692"/>
    </source>
</evidence>
<dbReference type="PANTHER" id="PTHR33932:SF4">
    <property type="entry name" value="NA(+)_H(+) ANTIPORTER SUBUNIT B"/>
    <property type="match status" value="1"/>
</dbReference>
<sequence>MKSNDVILQTVTNIVLFIILMFSVFIFFNGHHEPGGGFIGGLMTSSALVLLLLAYDLETVKRVLPVDFKHVTAAGLLVAVGTGMGSFFFDAPFLSQTYGYRHFPVLGELELATALIFDIGVYLVVVGITLTIIQTIGEDR</sequence>
<keyword evidence="3" id="KW-1003">Cell membrane</keyword>
<feature type="transmembrane region" description="Helical" evidence="7">
    <location>
        <begin position="109"/>
        <end position="133"/>
    </location>
</feature>
<feature type="transmembrane region" description="Helical" evidence="7">
    <location>
        <begin position="34"/>
        <end position="55"/>
    </location>
</feature>
<dbReference type="AlphaFoldDB" id="A0A1I4JFU7"/>
<comment type="similarity">
    <text evidence="2">Belongs to the CPA3 antiporters (TC 2.A.63) subunit B family.</text>
</comment>
<feature type="transmembrane region" description="Helical" evidence="7">
    <location>
        <begin position="67"/>
        <end position="89"/>
    </location>
</feature>
<dbReference type="Proteomes" id="UP000199668">
    <property type="component" value="Unassembled WGS sequence"/>
</dbReference>
<dbReference type="EMBL" id="FOTY01000003">
    <property type="protein sequence ID" value="SFL65430.1"/>
    <property type="molecule type" value="Genomic_DNA"/>
</dbReference>
<feature type="transmembrane region" description="Helical" evidence="7">
    <location>
        <begin position="7"/>
        <end position="28"/>
    </location>
</feature>
<evidence type="ECO:0000256" key="3">
    <source>
        <dbReference type="ARBA" id="ARBA00022475"/>
    </source>
</evidence>
<dbReference type="InterPro" id="IPR007182">
    <property type="entry name" value="MnhB"/>
</dbReference>
<keyword evidence="6 7" id="KW-0472">Membrane</keyword>
<evidence type="ECO:0000313" key="10">
    <source>
        <dbReference type="Proteomes" id="UP000199668"/>
    </source>
</evidence>
<dbReference type="OrthoDB" id="9798859at2"/>
<dbReference type="Pfam" id="PF04039">
    <property type="entry name" value="MnhB"/>
    <property type="match status" value="1"/>
</dbReference>
<protein>
    <submittedName>
        <fullName evidence="9">Multicomponent Na+:H+ antiporter subunit B</fullName>
    </submittedName>
</protein>
<comment type="subcellular location">
    <subcellularLocation>
        <location evidence="1">Cell membrane</location>
        <topology evidence="1">Multi-pass membrane protein</topology>
    </subcellularLocation>
</comment>
<evidence type="ECO:0000313" key="9">
    <source>
        <dbReference type="EMBL" id="SFL65430.1"/>
    </source>
</evidence>
<evidence type="ECO:0000256" key="2">
    <source>
        <dbReference type="ARBA" id="ARBA00009425"/>
    </source>
</evidence>
<keyword evidence="10" id="KW-1185">Reference proteome</keyword>
<evidence type="ECO:0000256" key="7">
    <source>
        <dbReference type="SAM" id="Phobius"/>
    </source>
</evidence>
<gene>
    <name evidence="9" type="ORF">SAMN04488054_103140</name>
</gene>
<dbReference type="PANTHER" id="PTHR33932">
    <property type="entry name" value="NA(+)/H(+) ANTIPORTER SUBUNIT B"/>
    <property type="match status" value="1"/>
</dbReference>
<reference evidence="9 10" key="1">
    <citation type="submission" date="2016-10" db="EMBL/GenBank/DDBJ databases">
        <authorList>
            <person name="de Groot N.N."/>
        </authorList>
    </citation>
    <scope>NUCLEOTIDE SEQUENCE [LARGE SCALE GENOMIC DNA]</scope>
    <source>
        <strain evidence="9 10">CGMCC 1.6134</strain>
    </source>
</reference>
<feature type="domain" description="Na+/H+ antiporter MnhB subunit-related protein" evidence="8">
    <location>
        <begin position="7"/>
        <end position="130"/>
    </location>
</feature>